<comment type="subcellular location">
    <subcellularLocation>
        <location evidence="1 5 6">Nucleus</location>
    </subcellularLocation>
</comment>
<dbReference type="InterPro" id="IPR050453">
    <property type="entry name" value="LIM_Homeobox_TF"/>
</dbReference>
<organism evidence="9 10">
    <name type="scientific">Drechmeria coniospora</name>
    <name type="common">Nematophagous fungus</name>
    <name type="synonym">Meria coniospora</name>
    <dbReference type="NCBI Taxonomy" id="98403"/>
    <lineage>
        <taxon>Eukaryota</taxon>
        <taxon>Fungi</taxon>
        <taxon>Dikarya</taxon>
        <taxon>Ascomycota</taxon>
        <taxon>Pezizomycotina</taxon>
        <taxon>Sordariomycetes</taxon>
        <taxon>Hypocreomycetidae</taxon>
        <taxon>Hypocreales</taxon>
        <taxon>Ophiocordycipitaceae</taxon>
        <taxon>Drechmeria</taxon>
    </lineage>
</organism>
<dbReference type="SMART" id="SM00389">
    <property type="entry name" value="HOX"/>
    <property type="match status" value="1"/>
</dbReference>
<keyword evidence="10" id="KW-1185">Reference proteome</keyword>
<accession>A0A151GWI6</accession>
<feature type="region of interest" description="Disordered" evidence="7">
    <location>
        <begin position="564"/>
        <end position="613"/>
    </location>
</feature>
<feature type="region of interest" description="Disordered" evidence="7">
    <location>
        <begin position="505"/>
        <end position="552"/>
    </location>
</feature>
<dbReference type="PANTHER" id="PTHR24208:SF166">
    <property type="entry name" value="LIM HOMEOBOX TRANSCRIPTION FACTOR 1 ALPHA, ISOFORM B"/>
    <property type="match status" value="1"/>
</dbReference>
<dbReference type="GO" id="GO:0000981">
    <property type="term" value="F:DNA-binding transcription factor activity, RNA polymerase II-specific"/>
    <property type="evidence" value="ECO:0007669"/>
    <property type="project" value="TreeGrafter"/>
</dbReference>
<feature type="compositionally biased region" description="Acidic residues" evidence="7">
    <location>
        <begin position="151"/>
        <end position="169"/>
    </location>
</feature>
<evidence type="ECO:0000313" key="9">
    <source>
        <dbReference type="EMBL" id="KYK61469.1"/>
    </source>
</evidence>
<proteinExistence type="predicted"/>
<gene>
    <name evidence="9" type="ORF">DCS_02611</name>
</gene>
<keyword evidence="2 5" id="KW-0238">DNA-binding</keyword>
<dbReference type="SUPFAM" id="SSF46689">
    <property type="entry name" value="Homeodomain-like"/>
    <property type="match status" value="1"/>
</dbReference>
<dbReference type="GO" id="GO:0005634">
    <property type="term" value="C:nucleus"/>
    <property type="evidence" value="ECO:0007669"/>
    <property type="project" value="UniProtKB-SubCell"/>
</dbReference>
<dbReference type="GO" id="GO:0000977">
    <property type="term" value="F:RNA polymerase II transcription regulatory region sequence-specific DNA binding"/>
    <property type="evidence" value="ECO:0007669"/>
    <property type="project" value="TreeGrafter"/>
</dbReference>
<keyword evidence="4 5" id="KW-0539">Nucleus</keyword>
<dbReference type="InterPro" id="IPR001356">
    <property type="entry name" value="HD"/>
</dbReference>
<evidence type="ECO:0000256" key="3">
    <source>
        <dbReference type="ARBA" id="ARBA00023155"/>
    </source>
</evidence>
<evidence type="ECO:0000256" key="4">
    <source>
        <dbReference type="ARBA" id="ARBA00023242"/>
    </source>
</evidence>
<evidence type="ECO:0000259" key="8">
    <source>
        <dbReference type="PROSITE" id="PS50071"/>
    </source>
</evidence>
<comment type="caution">
    <text evidence="9">The sequence shown here is derived from an EMBL/GenBank/DDBJ whole genome shotgun (WGS) entry which is preliminary data.</text>
</comment>
<evidence type="ECO:0000256" key="1">
    <source>
        <dbReference type="ARBA" id="ARBA00004123"/>
    </source>
</evidence>
<evidence type="ECO:0000313" key="10">
    <source>
        <dbReference type="Proteomes" id="UP000076580"/>
    </source>
</evidence>
<dbReference type="OrthoDB" id="6159439at2759"/>
<dbReference type="GeneID" id="63715254"/>
<sequence>MSDRYDLPHPVQPDWQGQYSYLPQHETGIFSKTFGDNRGCTKNNSRRTYIAGQGGQSWVEDRAKTEQTCREPRGTDDQPILKKERSHAPEEPQHSCAEEKPAIVDRGDSLIPADPFSKQSASNHFRTVLSREEASGTRSTQNGADTKEGSMGEDGDFDGEDDEVAEGDGDVPGRPLTMAERLAARRKMKRFRLTHQQTRFLMSEFAKQPHPDAAHRERLSREIPGLSPRQVQVWFQNRRAKIKRLTADDRDRMMRMRTVPDDFDNVQALHSPYGAVQTIVCPAASGESMNSSYGNDVPRPLMIDVRREEDAYLSPTGLTPSFGGIELGQSTGMESSGMLSPLSSASHDRYVAQSRTVHAHAGHQGSLESIANAGRAGFRQRQQPMHLRESISRSRTDSIQSPLRTSLSWKPDSLEYPMYQGENNASPSMSERHQTSFQTKQLVTTMGSAVGGCESQNYSSGSNQPVVSGLGYIQIEQPSQGRSRARASSASLPLNIDFGFRGTYRPAGSGLTPSPPSGESRTQGAALLSKQDDTSGYSVGHPPTPLSAPLSQTSLRTFNSSRLGPTDFSAPQMSAPITAPSDFGRVLTGGMTNQPSSATKRYFGDGPMGYSPG</sequence>
<dbReference type="EMBL" id="LAYC01000001">
    <property type="protein sequence ID" value="KYK61469.1"/>
    <property type="molecule type" value="Genomic_DNA"/>
</dbReference>
<dbReference type="PROSITE" id="PS50071">
    <property type="entry name" value="HOMEOBOX_2"/>
    <property type="match status" value="1"/>
</dbReference>
<evidence type="ECO:0000256" key="6">
    <source>
        <dbReference type="RuleBase" id="RU000682"/>
    </source>
</evidence>
<evidence type="ECO:0000256" key="7">
    <source>
        <dbReference type="SAM" id="MobiDB-lite"/>
    </source>
</evidence>
<protein>
    <recommendedName>
        <fullName evidence="8">Homeobox domain-containing protein</fullName>
    </recommendedName>
</protein>
<feature type="domain" description="Homeobox" evidence="8">
    <location>
        <begin position="184"/>
        <end position="245"/>
    </location>
</feature>
<feature type="DNA-binding region" description="Homeobox" evidence="5">
    <location>
        <begin position="186"/>
        <end position="246"/>
    </location>
</feature>
<dbReference type="STRING" id="98403.A0A151GWI6"/>
<feature type="compositionally biased region" description="Polar residues" evidence="7">
    <location>
        <begin position="590"/>
        <end position="599"/>
    </location>
</feature>
<dbReference type="CDD" id="cd00086">
    <property type="entry name" value="homeodomain"/>
    <property type="match status" value="1"/>
</dbReference>
<name>A0A151GWI6_DRECN</name>
<evidence type="ECO:0000256" key="2">
    <source>
        <dbReference type="ARBA" id="ARBA00023125"/>
    </source>
</evidence>
<dbReference type="InParanoid" id="A0A151GWI6"/>
<dbReference type="RefSeq" id="XP_040660821.1">
    <property type="nucleotide sequence ID" value="XM_040799938.1"/>
</dbReference>
<feature type="compositionally biased region" description="Basic and acidic residues" evidence="7">
    <location>
        <begin position="386"/>
        <end position="396"/>
    </location>
</feature>
<dbReference type="Pfam" id="PF00046">
    <property type="entry name" value="Homeodomain"/>
    <property type="match status" value="1"/>
</dbReference>
<dbReference type="Proteomes" id="UP000076580">
    <property type="component" value="Chromosome 01"/>
</dbReference>
<dbReference type="PANTHER" id="PTHR24208">
    <property type="entry name" value="LIM/HOMEOBOX PROTEIN LHX"/>
    <property type="match status" value="1"/>
</dbReference>
<dbReference type="AlphaFoldDB" id="A0A151GWI6"/>
<reference evidence="9 10" key="1">
    <citation type="journal article" date="2016" name="Sci. Rep.">
        <title>Insights into Adaptations to a Near-Obligate Nematode Endoparasitic Lifestyle from the Finished Genome of Drechmeria coniospora.</title>
        <authorList>
            <person name="Zhang L."/>
            <person name="Zhou Z."/>
            <person name="Guo Q."/>
            <person name="Fokkens L."/>
            <person name="Miskei M."/>
            <person name="Pocsi I."/>
            <person name="Zhang W."/>
            <person name="Chen M."/>
            <person name="Wang L."/>
            <person name="Sun Y."/>
            <person name="Donzelli B.G."/>
            <person name="Gibson D.M."/>
            <person name="Nelson D.R."/>
            <person name="Luo J.G."/>
            <person name="Rep M."/>
            <person name="Liu H."/>
            <person name="Yang S."/>
            <person name="Wang J."/>
            <person name="Krasnoff S.B."/>
            <person name="Xu Y."/>
            <person name="Molnar I."/>
            <person name="Lin M."/>
        </authorList>
    </citation>
    <scope>NUCLEOTIDE SEQUENCE [LARGE SCALE GENOMIC DNA]</scope>
    <source>
        <strain evidence="9 10">ARSEF 6962</strain>
    </source>
</reference>
<dbReference type="Gene3D" id="1.10.10.60">
    <property type="entry name" value="Homeodomain-like"/>
    <property type="match status" value="1"/>
</dbReference>
<feature type="compositionally biased region" description="Basic and acidic residues" evidence="7">
    <location>
        <begin position="59"/>
        <end position="108"/>
    </location>
</feature>
<evidence type="ECO:0000256" key="5">
    <source>
        <dbReference type="PROSITE-ProRule" id="PRU00108"/>
    </source>
</evidence>
<keyword evidence="3 5" id="KW-0371">Homeobox</keyword>
<feature type="region of interest" description="Disordered" evidence="7">
    <location>
        <begin position="379"/>
        <end position="402"/>
    </location>
</feature>
<feature type="region of interest" description="Disordered" evidence="7">
    <location>
        <begin position="45"/>
        <end position="175"/>
    </location>
</feature>
<dbReference type="InterPro" id="IPR009057">
    <property type="entry name" value="Homeodomain-like_sf"/>
</dbReference>